<keyword evidence="2" id="KW-1185">Reference proteome</keyword>
<sequence>MNASFATGEGLRQLLQRLHNLDSVGHWSWRTDPEAERLMEFTIRKYRWLAINHGCQPEDSAYAAFEAMHTRAVRTADDPWAVVTRAVQVSLIAEERANGLLCSNPQARRHVTWGRHDARRFCEYENDVLEYHPALRAPAFLGRVVDGPETIDQTKPTTPAEATDRVIALFTALGWPENTTICAVDYICGRLAESKNRPAAHSLLRRDEVGRAALDLDRDAWTALLRLVLGCPEPEYRFTRAGHGLLTLFMCGYEITEFLADDDLILEISQTAPKTARRIDA</sequence>
<dbReference type="EMBL" id="CP038436">
    <property type="protein sequence ID" value="QBX57301.1"/>
    <property type="molecule type" value="Genomic_DNA"/>
</dbReference>
<dbReference type="RefSeq" id="WP_135269286.1">
    <property type="nucleotide sequence ID" value="NZ_CP038436.1"/>
</dbReference>
<gene>
    <name evidence="1" type="ORF">EXE58_18965</name>
</gene>
<evidence type="ECO:0000313" key="2">
    <source>
        <dbReference type="Proteomes" id="UP000294853"/>
    </source>
</evidence>
<dbReference type="Proteomes" id="UP000294853">
    <property type="component" value="Chromosome"/>
</dbReference>
<proteinExistence type="predicted"/>
<organism evidence="1 2">
    <name type="scientific">Nocardioides seonyuensis</name>
    <dbReference type="NCBI Taxonomy" id="2518371"/>
    <lineage>
        <taxon>Bacteria</taxon>
        <taxon>Bacillati</taxon>
        <taxon>Actinomycetota</taxon>
        <taxon>Actinomycetes</taxon>
        <taxon>Propionibacteriales</taxon>
        <taxon>Nocardioidaceae</taxon>
        <taxon>Nocardioides</taxon>
    </lineage>
</organism>
<accession>A0A4P7IM25</accession>
<protein>
    <submittedName>
        <fullName evidence="1">Serine/arginine repetitive matrix protein 2</fullName>
    </submittedName>
</protein>
<name>A0A4P7IM25_9ACTN</name>
<dbReference type="AlphaFoldDB" id="A0A4P7IM25"/>
<evidence type="ECO:0000313" key="1">
    <source>
        <dbReference type="EMBL" id="QBX57301.1"/>
    </source>
</evidence>
<reference evidence="1 2" key="1">
    <citation type="submission" date="2019-03" db="EMBL/GenBank/DDBJ databases">
        <title>Three New Species of Nocardioides, Nocardioides euryhalodurans sp. nov., Nocardioides seonyuensis sp. nov. and Nocardioides eburneoflavus sp. nov. Iolated from Soil.</title>
        <authorList>
            <person name="Roh S.G."/>
            <person name="Lee C."/>
            <person name="Kim M.-K."/>
            <person name="Kim S.B."/>
        </authorList>
    </citation>
    <scope>NUCLEOTIDE SEQUENCE [LARGE SCALE GENOMIC DNA]</scope>
    <source>
        <strain evidence="1 2">MMS17-SY207-3</strain>
    </source>
</reference>
<dbReference type="OrthoDB" id="3239759at2"/>
<dbReference type="KEGG" id="nsn:EXE58_18965"/>